<dbReference type="GO" id="GO:0016787">
    <property type="term" value="F:hydrolase activity"/>
    <property type="evidence" value="ECO:0007669"/>
    <property type="project" value="UniProtKB-KW"/>
</dbReference>
<protein>
    <submittedName>
        <fullName evidence="3">Alpha/beta hydrolase fold domain-containing protein</fullName>
    </submittedName>
</protein>
<dbReference type="Proteomes" id="UP000595460">
    <property type="component" value="Chromosome"/>
</dbReference>
<keyword evidence="1 3" id="KW-0378">Hydrolase</keyword>
<dbReference type="EMBL" id="CP068047">
    <property type="protein sequence ID" value="QQR34736.1"/>
    <property type="molecule type" value="Genomic_DNA"/>
</dbReference>
<dbReference type="InterPro" id="IPR029058">
    <property type="entry name" value="AB_hydrolase_fold"/>
</dbReference>
<name>A0ABX7BY36_9HYPH</name>
<accession>A0ABX7BY36</accession>
<dbReference type="Gene3D" id="3.40.50.1820">
    <property type="entry name" value="alpha/beta hydrolase"/>
    <property type="match status" value="1"/>
</dbReference>
<proteinExistence type="predicted"/>
<dbReference type="SUPFAM" id="SSF53474">
    <property type="entry name" value="alpha/beta-Hydrolases"/>
    <property type="match status" value="1"/>
</dbReference>
<dbReference type="PANTHER" id="PTHR48081">
    <property type="entry name" value="AB HYDROLASE SUPERFAMILY PROTEIN C4A8.06C"/>
    <property type="match status" value="1"/>
</dbReference>
<evidence type="ECO:0000259" key="2">
    <source>
        <dbReference type="Pfam" id="PF07859"/>
    </source>
</evidence>
<organism evidence="3 4">
    <name type="scientific">Devosia oryziradicis</name>
    <dbReference type="NCBI Taxonomy" id="2801335"/>
    <lineage>
        <taxon>Bacteria</taxon>
        <taxon>Pseudomonadati</taxon>
        <taxon>Pseudomonadota</taxon>
        <taxon>Alphaproteobacteria</taxon>
        <taxon>Hyphomicrobiales</taxon>
        <taxon>Devosiaceae</taxon>
        <taxon>Devosia</taxon>
    </lineage>
</organism>
<dbReference type="InterPro" id="IPR013094">
    <property type="entry name" value="AB_hydrolase_3"/>
</dbReference>
<dbReference type="Pfam" id="PF07859">
    <property type="entry name" value="Abhydrolase_3"/>
    <property type="match status" value="1"/>
</dbReference>
<evidence type="ECO:0000313" key="4">
    <source>
        <dbReference type="Proteomes" id="UP000595460"/>
    </source>
</evidence>
<dbReference type="InterPro" id="IPR050300">
    <property type="entry name" value="GDXG_lipolytic_enzyme"/>
</dbReference>
<feature type="domain" description="Alpha/beta hydrolase fold-3" evidence="2">
    <location>
        <begin position="68"/>
        <end position="265"/>
    </location>
</feature>
<keyword evidence="4" id="KW-1185">Reference proteome</keyword>
<dbReference type="RefSeq" id="WP_201652976.1">
    <property type="nucleotide sequence ID" value="NZ_CP068047.1"/>
</dbReference>
<sequence>MASPEAQRIRAGLFRFPPAADIAADRAGWEGWAATQPLPADVTETTPAYGGVAGRLISPPDLEKDRLVVAFHGGGLVSGASVTHRGLAAMLAKATARPVFVPDYRRLPETAPEDVRADGIAVLAAARSAGHLTVFADSSGAALALAAMQDMARRGEALPDRVVFLSPAIDATLAGDSFEANAEKDPTLSHVSLRHWQSVVEKVAPLDGPILSPLFQPIGGLPPMLLLAGSDELWRDDAVRLADRVTAAGGTVRLSIYPDMWHVWPMSGDMPETAQAMAEIAAFVG</sequence>
<reference evidence="3 4" key="1">
    <citation type="submission" date="2021-01" db="EMBL/GenBank/DDBJ databases">
        <title>Genome seq and assembly of Devosia sp. G19.</title>
        <authorList>
            <person name="Chhetri G."/>
        </authorList>
    </citation>
    <scope>NUCLEOTIDE SEQUENCE [LARGE SCALE GENOMIC DNA]</scope>
    <source>
        <strain evidence="3 4">G19</strain>
    </source>
</reference>
<gene>
    <name evidence="3" type="ORF">JI749_10080</name>
</gene>
<dbReference type="PANTHER" id="PTHR48081:SF8">
    <property type="entry name" value="ALPHA_BETA HYDROLASE FOLD-3 DOMAIN-CONTAINING PROTEIN-RELATED"/>
    <property type="match status" value="1"/>
</dbReference>
<evidence type="ECO:0000313" key="3">
    <source>
        <dbReference type="EMBL" id="QQR34736.1"/>
    </source>
</evidence>
<evidence type="ECO:0000256" key="1">
    <source>
        <dbReference type="ARBA" id="ARBA00022801"/>
    </source>
</evidence>